<name>A0A9X2DAA9_9ACTN</name>
<reference evidence="1" key="1">
    <citation type="submission" date="2022-05" db="EMBL/GenBank/DDBJ databases">
        <authorList>
            <person name="Tuo L."/>
        </authorList>
    </citation>
    <scope>NUCLEOTIDE SEQUENCE</scope>
    <source>
        <strain evidence="1">BSK12Z-4</strain>
    </source>
</reference>
<comment type="caution">
    <text evidence="1">The sequence shown here is derived from an EMBL/GenBank/DDBJ whole genome shotgun (WGS) entry which is preliminary data.</text>
</comment>
<proteinExistence type="predicted"/>
<accession>A0A9X2DAA9</accession>
<dbReference type="Pfam" id="PF11848">
    <property type="entry name" value="DUF3368"/>
    <property type="match status" value="1"/>
</dbReference>
<dbReference type="RefSeq" id="WP_250828346.1">
    <property type="nucleotide sequence ID" value="NZ_JAMOIL010000027.1"/>
</dbReference>
<gene>
    <name evidence="1" type="ORF">M8330_17320</name>
</gene>
<sequence length="185" mass="20327">MTPGADAWVFDTGPLRHFALSGWLGVLKFLAGGRPVLMPDVVERELRRQTEEVRAVGQVLDADWIHVFSSSDPSYMAKFAGYARRLVADGKNEGECGVLAMGATFGSEMVIDDSTPREVAETEGLRVTATVPILCDAIRAKQLTLSMVEHVADELLANEYYLPFGPGGFRRHVLEHGLLDYDETT</sequence>
<dbReference type="EMBL" id="JAMOIL010000027">
    <property type="protein sequence ID" value="MCM0622055.1"/>
    <property type="molecule type" value="Genomic_DNA"/>
</dbReference>
<protein>
    <submittedName>
        <fullName evidence="1">Nucleotide-binding protein</fullName>
    </submittedName>
</protein>
<evidence type="ECO:0000313" key="1">
    <source>
        <dbReference type="EMBL" id="MCM0622055.1"/>
    </source>
</evidence>
<dbReference type="Proteomes" id="UP001139485">
    <property type="component" value="Unassembled WGS sequence"/>
</dbReference>
<organism evidence="1 2">
    <name type="scientific">Nocardioides bruguierae</name>
    <dbReference type="NCBI Taxonomy" id="2945102"/>
    <lineage>
        <taxon>Bacteria</taxon>
        <taxon>Bacillati</taxon>
        <taxon>Actinomycetota</taxon>
        <taxon>Actinomycetes</taxon>
        <taxon>Propionibacteriales</taxon>
        <taxon>Nocardioidaceae</taxon>
        <taxon>Nocardioides</taxon>
    </lineage>
</organism>
<dbReference type="AlphaFoldDB" id="A0A9X2DAA9"/>
<evidence type="ECO:0000313" key="2">
    <source>
        <dbReference type="Proteomes" id="UP001139485"/>
    </source>
</evidence>
<dbReference type="InterPro" id="IPR021799">
    <property type="entry name" value="PIN-like_prokaryotic"/>
</dbReference>
<keyword evidence="2" id="KW-1185">Reference proteome</keyword>